<feature type="transmembrane region" description="Helical" evidence="7">
    <location>
        <begin position="80"/>
        <end position="100"/>
    </location>
</feature>
<sequence>MAGISNGGANRIHTTEGLKTANAAAAGSTNRKGGWKSAIFIIFVEMAERFSYYGIAGNLITYLTTVLGQPTATAARNVNTFQGVSAVFPIFGAFVADSYAGRFKTIVVSNVIYILGLILLVVASTPSFRHHGWLFFVALYLISVGEGGHKPCVQAFAADQFPEEFPEEKEVKSSFFNWWYLGIVVGATLAVLVVIYVEDFVGWTVGYGILTAATVLALVVFLVGSRTYCKEAPVGSPFTKVAQVVVAAVRKRGVSEARDAHGIYVYDHDVSILDNKERIYHALARTDQFRFLDKAAIVDERDASSEKRDPWRLCSVSQAEEVKLLLRLIPIWLCCLPFAASIAQLGTYFTKQGATLNRSIASFHFPPASFQVVTSVTILVSVAGYDRIFLPAVRRISGKRSGITVLQRIGVGLFLSAAAMAVAGLVETKRLRVAAENDLLDSPKSTLPMQIWWLAPQYVMIGLTDVFTVIGLQELFYDQMPVEMRSIGAALYISVVGVGHFLSGALITIVQGISARSGNEWLVDNINRAHVNNFYWVLAGLGAINLCFFVFAAKAFIYKKITEPVAMDKSEKV</sequence>
<proteinExistence type="inferred from homology"/>
<accession>A0AAV0EKF1</accession>
<evidence type="ECO:0000256" key="3">
    <source>
        <dbReference type="ARBA" id="ARBA00022692"/>
    </source>
</evidence>
<dbReference type="InterPro" id="IPR036259">
    <property type="entry name" value="MFS_trans_sf"/>
</dbReference>
<evidence type="ECO:0000256" key="7">
    <source>
        <dbReference type="SAM" id="Phobius"/>
    </source>
</evidence>
<reference evidence="8" key="1">
    <citation type="submission" date="2022-07" db="EMBL/GenBank/DDBJ databases">
        <authorList>
            <person name="Macas J."/>
            <person name="Novak P."/>
            <person name="Neumann P."/>
        </authorList>
    </citation>
    <scope>NUCLEOTIDE SEQUENCE</scope>
</reference>
<feature type="transmembrane region" description="Helical" evidence="7">
    <location>
        <begin position="50"/>
        <end position="68"/>
    </location>
</feature>
<evidence type="ECO:0000256" key="1">
    <source>
        <dbReference type="ARBA" id="ARBA00004141"/>
    </source>
</evidence>
<evidence type="ECO:0000256" key="5">
    <source>
        <dbReference type="ARBA" id="ARBA00023136"/>
    </source>
</evidence>
<evidence type="ECO:0000256" key="6">
    <source>
        <dbReference type="ARBA" id="ARBA00044504"/>
    </source>
</evidence>
<comment type="similarity">
    <text evidence="6">Belongs to the major facilitator superfamily. Phosphate:H(+) symporter (TC 2.A.1.9) family.</text>
</comment>
<evidence type="ECO:0000313" key="9">
    <source>
        <dbReference type="Proteomes" id="UP001152523"/>
    </source>
</evidence>
<feature type="transmembrane region" description="Helical" evidence="7">
    <location>
        <begin position="203"/>
        <end position="223"/>
    </location>
</feature>
<evidence type="ECO:0000256" key="2">
    <source>
        <dbReference type="ARBA" id="ARBA00005982"/>
    </source>
</evidence>
<comment type="subcellular location">
    <subcellularLocation>
        <location evidence="1">Membrane</location>
        <topology evidence="1">Multi-pass membrane protein</topology>
    </subcellularLocation>
</comment>
<dbReference type="GO" id="GO:0016020">
    <property type="term" value="C:membrane"/>
    <property type="evidence" value="ECO:0007669"/>
    <property type="project" value="UniProtKB-SubCell"/>
</dbReference>
<comment type="similarity">
    <text evidence="2">Belongs to the major facilitator superfamily. Proton-dependent oligopeptide transporter (POT/PTR) (TC 2.A.17) family.</text>
</comment>
<evidence type="ECO:0000256" key="4">
    <source>
        <dbReference type="ARBA" id="ARBA00022989"/>
    </source>
</evidence>
<keyword evidence="4 7" id="KW-1133">Transmembrane helix</keyword>
<gene>
    <name evidence="8" type="ORF">CEPIT_LOCUS24881</name>
</gene>
<dbReference type="EMBL" id="CAMAPF010000928">
    <property type="protein sequence ID" value="CAH9122999.1"/>
    <property type="molecule type" value="Genomic_DNA"/>
</dbReference>
<dbReference type="Pfam" id="PF00854">
    <property type="entry name" value="PTR2"/>
    <property type="match status" value="1"/>
</dbReference>
<evidence type="ECO:0000313" key="8">
    <source>
        <dbReference type="EMBL" id="CAH9122999.1"/>
    </source>
</evidence>
<feature type="transmembrane region" description="Helical" evidence="7">
    <location>
        <begin position="489"/>
        <end position="514"/>
    </location>
</feature>
<dbReference type="AlphaFoldDB" id="A0AAV0EKF1"/>
<comment type="caution">
    <text evidence="8">The sequence shown here is derived from an EMBL/GenBank/DDBJ whole genome shotgun (WGS) entry which is preliminary data.</text>
</comment>
<dbReference type="SUPFAM" id="SSF103473">
    <property type="entry name" value="MFS general substrate transporter"/>
    <property type="match status" value="1"/>
</dbReference>
<dbReference type="InterPro" id="IPR000109">
    <property type="entry name" value="POT_fam"/>
</dbReference>
<keyword evidence="5 7" id="KW-0472">Membrane</keyword>
<feature type="transmembrane region" description="Helical" evidence="7">
    <location>
        <begin position="451"/>
        <end position="477"/>
    </location>
</feature>
<feature type="transmembrane region" description="Helical" evidence="7">
    <location>
        <begin position="534"/>
        <end position="557"/>
    </location>
</feature>
<keyword evidence="9" id="KW-1185">Reference proteome</keyword>
<dbReference type="Gene3D" id="1.20.1250.20">
    <property type="entry name" value="MFS general substrate transporter like domains"/>
    <property type="match status" value="1"/>
</dbReference>
<name>A0AAV0EKF1_9ASTE</name>
<feature type="transmembrane region" description="Helical" evidence="7">
    <location>
        <begin position="178"/>
        <end position="197"/>
    </location>
</feature>
<feature type="transmembrane region" description="Helical" evidence="7">
    <location>
        <begin position="106"/>
        <end position="123"/>
    </location>
</feature>
<feature type="transmembrane region" description="Helical" evidence="7">
    <location>
        <begin position="324"/>
        <end position="345"/>
    </location>
</feature>
<feature type="transmembrane region" description="Helical" evidence="7">
    <location>
        <begin position="405"/>
        <end position="426"/>
    </location>
</feature>
<feature type="transmembrane region" description="Helical" evidence="7">
    <location>
        <begin position="365"/>
        <end position="385"/>
    </location>
</feature>
<dbReference type="PANTHER" id="PTHR11654">
    <property type="entry name" value="OLIGOPEPTIDE TRANSPORTER-RELATED"/>
    <property type="match status" value="1"/>
</dbReference>
<keyword evidence="3 7" id="KW-0812">Transmembrane</keyword>
<dbReference type="GO" id="GO:0022857">
    <property type="term" value="F:transmembrane transporter activity"/>
    <property type="evidence" value="ECO:0007669"/>
    <property type="project" value="InterPro"/>
</dbReference>
<organism evidence="8 9">
    <name type="scientific">Cuscuta epithymum</name>
    <dbReference type="NCBI Taxonomy" id="186058"/>
    <lineage>
        <taxon>Eukaryota</taxon>
        <taxon>Viridiplantae</taxon>
        <taxon>Streptophyta</taxon>
        <taxon>Embryophyta</taxon>
        <taxon>Tracheophyta</taxon>
        <taxon>Spermatophyta</taxon>
        <taxon>Magnoliopsida</taxon>
        <taxon>eudicotyledons</taxon>
        <taxon>Gunneridae</taxon>
        <taxon>Pentapetalae</taxon>
        <taxon>asterids</taxon>
        <taxon>lamiids</taxon>
        <taxon>Solanales</taxon>
        <taxon>Convolvulaceae</taxon>
        <taxon>Cuscuteae</taxon>
        <taxon>Cuscuta</taxon>
        <taxon>Cuscuta subgen. Cuscuta</taxon>
    </lineage>
</organism>
<dbReference type="Proteomes" id="UP001152523">
    <property type="component" value="Unassembled WGS sequence"/>
</dbReference>
<protein>
    <submittedName>
        <fullName evidence="8">Uncharacterized protein</fullName>
    </submittedName>
</protein>